<comment type="caution">
    <text evidence="4">The sequence shown here is derived from an EMBL/GenBank/DDBJ whole genome shotgun (WGS) entry which is preliminary data.</text>
</comment>
<dbReference type="AlphaFoldDB" id="A0A4R4ZU84"/>
<dbReference type="FunFam" id="3.40.50.720:FF:000084">
    <property type="entry name" value="Short-chain dehydrogenase reductase"/>
    <property type="match status" value="1"/>
</dbReference>
<dbReference type="EC" id="1.1.1.47" evidence="4"/>
<dbReference type="Pfam" id="PF13561">
    <property type="entry name" value="adh_short_C2"/>
    <property type="match status" value="1"/>
</dbReference>
<reference evidence="4 5" key="1">
    <citation type="submission" date="2019-03" db="EMBL/GenBank/DDBJ databases">
        <title>Draft genome sequences of novel Actinobacteria.</title>
        <authorList>
            <person name="Sahin N."/>
            <person name="Ay H."/>
            <person name="Saygin H."/>
        </authorList>
    </citation>
    <scope>NUCLEOTIDE SEQUENCE [LARGE SCALE GENOMIC DNA]</scope>
    <source>
        <strain evidence="4 5">JCM 13523</strain>
    </source>
</reference>
<feature type="domain" description="Ketoreductase" evidence="3">
    <location>
        <begin position="9"/>
        <end position="189"/>
    </location>
</feature>
<sequence>MTDGRFVGRSVLVTGGGSGIGRATALAFAAGGAQVVVSGRRPEPLAETVELIDKAGGTGYAVPADTRIDAEARALVEATVERTGGLDIAVNNAGIPSWGRVTEMDPAEWHEVVDTNLNGLWLCLRHQIEQMRHHGGGSIVNVGSRIGAHMRVSHQSAYAASKSAVSTLTRSAALEYIREGVRINAVSPGPTDTEMSVWPGEAPADRERRIERDVPAGRLADPAEIAAAIAWLASAEAAFVVGHDLVIDGGMSA</sequence>
<dbReference type="InterPro" id="IPR002347">
    <property type="entry name" value="SDR_fam"/>
</dbReference>
<organism evidence="4 5">
    <name type="scientific">Kribbella antibiotica</name>
    <dbReference type="NCBI Taxonomy" id="190195"/>
    <lineage>
        <taxon>Bacteria</taxon>
        <taxon>Bacillati</taxon>
        <taxon>Actinomycetota</taxon>
        <taxon>Actinomycetes</taxon>
        <taxon>Propionibacteriales</taxon>
        <taxon>Kribbellaceae</taxon>
        <taxon>Kribbella</taxon>
    </lineage>
</organism>
<dbReference type="PRINTS" id="PR00081">
    <property type="entry name" value="GDHRDH"/>
</dbReference>
<dbReference type="PANTHER" id="PTHR42760">
    <property type="entry name" value="SHORT-CHAIN DEHYDROGENASES/REDUCTASES FAMILY MEMBER"/>
    <property type="match status" value="1"/>
</dbReference>
<dbReference type="EMBL" id="SMKX01000005">
    <property type="protein sequence ID" value="TDD62701.1"/>
    <property type="molecule type" value="Genomic_DNA"/>
</dbReference>
<keyword evidence="5" id="KW-1185">Reference proteome</keyword>
<keyword evidence="2 4" id="KW-0560">Oxidoreductase</keyword>
<gene>
    <name evidence="4" type="ORF">E1263_03010</name>
</gene>
<evidence type="ECO:0000256" key="2">
    <source>
        <dbReference type="ARBA" id="ARBA00023002"/>
    </source>
</evidence>
<dbReference type="Gene3D" id="3.40.50.720">
    <property type="entry name" value="NAD(P)-binding Rossmann-like Domain"/>
    <property type="match status" value="1"/>
</dbReference>
<dbReference type="InterPro" id="IPR057326">
    <property type="entry name" value="KR_dom"/>
</dbReference>
<evidence type="ECO:0000256" key="1">
    <source>
        <dbReference type="ARBA" id="ARBA00006484"/>
    </source>
</evidence>
<dbReference type="NCBIfam" id="NF005559">
    <property type="entry name" value="PRK07231.1"/>
    <property type="match status" value="1"/>
</dbReference>
<dbReference type="OrthoDB" id="7064009at2"/>
<comment type="similarity">
    <text evidence="1">Belongs to the short-chain dehydrogenases/reductases (SDR) family.</text>
</comment>
<proteinExistence type="inferred from homology"/>
<dbReference type="RefSeq" id="WP_132165068.1">
    <property type="nucleotide sequence ID" value="NZ_SMKX01000005.1"/>
</dbReference>
<name>A0A4R4ZU84_9ACTN</name>
<evidence type="ECO:0000313" key="5">
    <source>
        <dbReference type="Proteomes" id="UP000295124"/>
    </source>
</evidence>
<dbReference type="SUPFAM" id="SSF51735">
    <property type="entry name" value="NAD(P)-binding Rossmann-fold domains"/>
    <property type="match status" value="1"/>
</dbReference>
<evidence type="ECO:0000259" key="3">
    <source>
        <dbReference type="SMART" id="SM00822"/>
    </source>
</evidence>
<dbReference type="InterPro" id="IPR036291">
    <property type="entry name" value="NAD(P)-bd_dom_sf"/>
</dbReference>
<dbReference type="Proteomes" id="UP000295124">
    <property type="component" value="Unassembled WGS sequence"/>
</dbReference>
<accession>A0A4R4ZU84</accession>
<dbReference type="GO" id="GO:0047936">
    <property type="term" value="F:glucose 1-dehydrogenase [NAD(P)+] activity"/>
    <property type="evidence" value="ECO:0007669"/>
    <property type="project" value="UniProtKB-EC"/>
</dbReference>
<protein>
    <submittedName>
        <fullName evidence="4">Glucose 1-dehydrogenase</fullName>
        <ecNumber evidence="4">1.1.1.47</ecNumber>
    </submittedName>
</protein>
<dbReference type="CDD" id="cd05233">
    <property type="entry name" value="SDR_c"/>
    <property type="match status" value="1"/>
</dbReference>
<dbReference type="SMART" id="SM00822">
    <property type="entry name" value="PKS_KR"/>
    <property type="match status" value="1"/>
</dbReference>
<evidence type="ECO:0000313" key="4">
    <source>
        <dbReference type="EMBL" id="TDD62701.1"/>
    </source>
</evidence>
<dbReference type="PRINTS" id="PR00080">
    <property type="entry name" value="SDRFAMILY"/>
</dbReference>